<reference evidence="1 3" key="3">
    <citation type="journal article" date="2015" name="BMC Genomics">
        <title>The completed genome sequence of the pathogenic ascomycete fungus Fusarium graminearum.</title>
        <authorList>
            <person name="King R."/>
            <person name="Urban M."/>
            <person name="Hammond-Kosack M.C."/>
            <person name="Hassani-Pak K."/>
            <person name="Hammond-Kosack K.E."/>
        </authorList>
    </citation>
    <scope>NUCLEOTIDE SEQUENCE [LARGE SCALE GENOMIC DNA]</scope>
    <source>
        <strain evidence="3">ATCC MYA-4620 / CBS 123657 / FGSC 9075 / NRRL 31084 / PH-1</strain>
        <strain evidence="1">PH-1</strain>
    </source>
</reference>
<evidence type="ECO:0000313" key="3">
    <source>
        <dbReference type="Proteomes" id="UP000070720"/>
    </source>
</evidence>
<accession>A0A098E3P5</accession>
<dbReference type="VEuPathDB" id="FungiDB:FGRAMPH1_01G17863"/>
<dbReference type="EnsemblFungi" id="CEF88222">
    <property type="protein sequence ID" value="CEF88222"/>
    <property type="gene ID" value="FGRRES_12735"/>
</dbReference>
<gene>
    <name evidence="1" type="ORF">FGRAMPH1_01T17863</name>
</gene>
<dbReference type="AlphaFoldDB" id="A0A098E3P5"/>
<sequence>MKSKRDEGLQARKETYHEDQFKNYKRLERNMGGPWNKKVTKVFKANAIHRAGCRLGIFTLHSFTFSTCYRQYRLHVCKEMQENADC</sequence>
<organism evidence="1 3">
    <name type="scientific">Gibberella zeae (strain ATCC MYA-4620 / CBS 123657 / FGSC 9075 / NRRL 31084 / PH-1)</name>
    <name type="common">Wheat head blight fungus</name>
    <name type="synonym">Fusarium graminearum</name>
    <dbReference type="NCBI Taxonomy" id="229533"/>
    <lineage>
        <taxon>Eukaryota</taxon>
        <taxon>Fungi</taxon>
        <taxon>Dikarya</taxon>
        <taxon>Ascomycota</taxon>
        <taxon>Pezizomycotina</taxon>
        <taxon>Sordariomycetes</taxon>
        <taxon>Hypocreomycetidae</taxon>
        <taxon>Hypocreales</taxon>
        <taxon>Nectriaceae</taxon>
        <taxon>Fusarium</taxon>
    </lineage>
</organism>
<reference evidence="2" key="4">
    <citation type="submission" date="2017-01" db="UniProtKB">
        <authorList>
            <consortium name="EnsemblFungi"/>
        </authorList>
    </citation>
    <scope>IDENTIFICATION</scope>
    <source>
        <strain evidence="2">PH-1 / ATCC MYA-4620 / FGSC 9075 / NRRL 31084</strain>
    </source>
</reference>
<evidence type="ECO:0000313" key="2">
    <source>
        <dbReference type="EnsemblFungi" id="CEF88222"/>
    </source>
</evidence>
<protein>
    <submittedName>
        <fullName evidence="1">Chromosome 3, complete genome</fullName>
    </submittedName>
</protein>
<evidence type="ECO:0000313" key="1">
    <source>
        <dbReference type="EMBL" id="CEF88222.1"/>
    </source>
</evidence>
<reference evidence="2 3" key="2">
    <citation type="journal article" date="2010" name="Nature">
        <title>Comparative genomics reveals mobile pathogenicity chromosomes in Fusarium.</title>
        <authorList>
            <person name="Ma L.J."/>
            <person name="van der Does H.C."/>
            <person name="Borkovich K.A."/>
            <person name="Coleman J.J."/>
            <person name="Daboussi M.J."/>
            <person name="Di Pietro A."/>
            <person name="Dufresne M."/>
            <person name="Freitag M."/>
            <person name="Grabherr M."/>
            <person name="Henrissat B."/>
            <person name="Houterman P.M."/>
            <person name="Kang S."/>
            <person name="Shim W.B."/>
            <person name="Woloshuk C."/>
            <person name="Xie X."/>
            <person name="Xu J.R."/>
            <person name="Antoniw J."/>
            <person name="Baker S.E."/>
            <person name="Bluhm B.H."/>
            <person name="Breakspear A."/>
            <person name="Brown D.W."/>
            <person name="Butchko R.A."/>
            <person name="Chapman S."/>
            <person name="Coulson R."/>
            <person name="Coutinho P.M."/>
            <person name="Danchin E.G."/>
            <person name="Diener A."/>
            <person name="Gale L.R."/>
            <person name="Gardiner D.M."/>
            <person name="Goff S."/>
            <person name="Hammond-Kosack K.E."/>
            <person name="Hilburn K."/>
            <person name="Hua-Van A."/>
            <person name="Jonkers W."/>
            <person name="Kazan K."/>
            <person name="Kodira C.D."/>
            <person name="Koehrsen M."/>
            <person name="Kumar L."/>
            <person name="Lee Y.H."/>
            <person name="Li L."/>
            <person name="Manners J.M."/>
            <person name="Miranda-Saavedra D."/>
            <person name="Mukherjee M."/>
            <person name="Park G."/>
            <person name="Park J."/>
            <person name="Park S.Y."/>
            <person name="Proctor R.H."/>
            <person name="Regev A."/>
            <person name="Ruiz-Roldan M.C."/>
            <person name="Sain D."/>
            <person name="Sakthikumar S."/>
            <person name="Sykes S."/>
            <person name="Schwartz D.C."/>
            <person name="Turgeon B.G."/>
            <person name="Wapinski I."/>
            <person name="Yoder O."/>
            <person name="Young S."/>
            <person name="Zeng Q."/>
            <person name="Zhou S."/>
            <person name="Galagan J."/>
            <person name="Cuomo C.A."/>
            <person name="Kistler H.C."/>
            <person name="Rep M."/>
        </authorList>
    </citation>
    <scope>GENOME REANNOTATION</scope>
    <source>
        <strain evidence="3">ATCC MYA-4620 / CBS 123657 / FGSC 9075 / NRRL 31084 / PH-1</strain>
        <strain evidence="2">PH-1 / ATCC MYA-4620 / FGSC 9075 / NRRL 31084</strain>
    </source>
</reference>
<reference evidence="2 3" key="1">
    <citation type="journal article" date="2007" name="Science">
        <title>The Fusarium graminearum genome reveals a link between localized polymorphism and pathogen specialization.</title>
        <authorList>
            <person name="Cuomo C.A."/>
            <person name="Gueldener U."/>
            <person name="Xu J.-R."/>
            <person name="Trail F."/>
            <person name="Turgeon B.G."/>
            <person name="Di Pietro A."/>
            <person name="Walton J.D."/>
            <person name="Ma L.-J."/>
            <person name="Baker S.E."/>
            <person name="Rep M."/>
            <person name="Adam G."/>
            <person name="Antoniw J."/>
            <person name="Baldwin T."/>
            <person name="Calvo S.E."/>
            <person name="Chang Y.-L."/>
            <person name="DeCaprio D."/>
            <person name="Gale L.R."/>
            <person name="Gnerre S."/>
            <person name="Goswami R.S."/>
            <person name="Hammond-Kosack K."/>
            <person name="Harris L.J."/>
            <person name="Hilburn K."/>
            <person name="Kennell J.C."/>
            <person name="Kroken S."/>
            <person name="Magnuson J.K."/>
            <person name="Mannhaupt G."/>
            <person name="Mauceli E.W."/>
            <person name="Mewes H.-W."/>
            <person name="Mitterbauer R."/>
            <person name="Muehlbauer G."/>
            <person name="Muensterkoetter M."/>
            <person name="Nelson D."/>
            <person name="O'Donnell K."/>
            <person name="Ouellet T."/>
            <person name="Qi W."/>
            <person name="Quesneville H."/>
            <person name="Roncero M.I.G."/>
            <person name="Seong K.-Y."/>
            <person name="Tetko I.V."/>
            <person name="Urban M."/>
            <person name="Waalwijk C."/>
            <person name="Ward T.J."/>
            <person name="Yao J."/>
            <person name="Birren B.W."/>
            <person name="Kistler H.C."/>
        </authorList>
    </citation>
    <scope>NUCLEOTIDE SEQUENCE [LARGE SCALE GENOMIC DNA]</scope>
    <source>
        <strain evidence="3">ATCC MYA-4620 / CBS 123657 / FGSC 9075 / NRRL 31084 / PH-1</strain>
        <strain evidence="2">PH-1 / ATCC MYA-4620 / FGSC 9075 / NRRL 31084</strain>
    </source>
</reference>
<dbReference type="InParanoid" id="A0A098E3P5"/>
<dbReference type="Proteomes" id="UP000070720">
    <property type="component" value="Chromosome 3"/>
</dbReference>
<dbReference type="EMBL" id="HG970334">
    <property type="protein sequence ID" value="CEF88222.1"/>
    <property type="molecule type" value="Genomic_DNA"/>
</dbReference>
<name>A0A098E3P5_GIBZE</name>
<keyword evidence="3" id="KW-1185">Reference proteome</keyword>
<accession>A0A0E0SP59</accession>
<proteinExistence type="predicted"/>